<accession>A0ABW4GZH7</accession>
<comment type="caution">
    <text evidence="2">The sequence shown here is derived from an EMBL/GenBank/DDBJ whole genome shotgun (WGS) entry which is preliminary data.</text>
</comment>
<dbReference type="Pfam" id="PF11716">
    <property type="entry name" value="MDMPI_N"/>
    <property type="match status" value="1"/>
</dbReference>
<name>A0ABW4GZH7_9ACTN</name>
<dbReference type="EMBL" id="JBHUCM010000083">
    <property type="protein sequence ID" value="MFD1547796.1"/>
    <property type="molecule type" value="Genomic_DNA"/>
</dbReference>
<evidence type="ECO:0000259" key="1">
    <source>
        <dbReference type="Pfam" id="PF11716"/>
    </source>
</evidence>
<dbReference type="InterPro" id="IPR024344">
    <property type="entry name" value="MDMPI_metal-binding"/>
</dbReference>
<gene>
    <name evidence="2" type="ORF">ACFSJ0_62965</name>
</gene>
<evidence type="ECO:0000313" key="3">
    <source>
        <dbReference type="Proteomes" id="UP001597097"/>
    </source>
</evidence>
<dbReference type="InterPro" id="IPR017517">
    <property type="entry name" value="Maleyloyr_isom"/>
</dbReference>
<keyword evidence="3" id="KW-1185">Reference proteome</keyword>
<feature type="domain" description="Mycothiol-dependent maleylpyruvate isomerase metal-binding" evidence="1">
    <location>
        <begin position="10"/>
        <end position="132"/>
    </location>
</feature>
<dbReference type="NCBIfam" id="TIGR03083">
    <property type="entry name" value="maleylpyruvate isomerase family mycothiol-dependent enzyme"/>
    <property type="match status" value="1"/>
</dbReference>
<sequence>MTPTPVVRLGEICDATERLIEEVREEQWAAPTPCTEWSVRDLVNHLVAGNRRFTGVLRGAVPPGNAPRPPVTDVLGDDPLAAFRDSSRDMLAAFEEPGVLDKKVSMPIGTVPGIVALQLRIVEGLVHGWDLARATGQTVRFPDDLVEQALAFTRDKLGDIPPDRSPFGVPTPVPDDAPSLDRLAAFLGRPVTAATD</sequence>
<dbReference type="RefSeq" id="WP_219532664.1">
    <property type="nucleotide sequence ID" value="NZ_JAHKRM010000015.1"/>
</dbReference>
<dbReference type="NCBIfam" id="TIGR03086">
    <property type="entry name" value="TIGR03086 family metal-binding protein"/>
    <property type="match status" value="1"/>
</dbReference>
<evidence type="ECO:0000313" key="2">
    <source>
        <dbReference type="EMBL" id="MFD1547796.1"/>
    </source>
</evidence>
<proteinExistence type="predicted"/>
<organism evidence="2 3">
    <name type="scientific">Nonomuraea guangzhouensis</name>
    <dbReference type="NCBI Taxonomy" id="1291555"/>
    <lineage>
        <taxon>Bacteria</taxon>
        <taxon>Bacillati</taxon>
        <taxon>Actinomycetota</taxon>
        <taxon>Actinomycetes</taxon>
        <taxon>Streptosporangiales</taxon>
        <taxon>Streptosporangiaceae</taxon>
        <taxon>Nonomuraea</taxon>
    </lineage>
</organism>
<protein>
    <submittedName>
        <fullName evidence="2">TIGR03086 family metal-binding protein</fullName>
    </submittedName>
</protein>
<dbReference type="Proteomes" id="UP001597097">
    <property type="component" value="Unassembled WGS sequence"/>
</dbReference>
<reference evidence="3" key="1">
    <citation type="journal article" date="2019" name="Int. J. Syst. Evol. Microbiol.">
        <title>The Global Catalogue of Microorganisms (GCM) 10K type strain sequencing project: providing services to taxonomists for standard genome sequencing and annotation.</title>
        <authorList>
            <consortium name="The Broad Institute Genomics Platform"/>
            <consortium name="The Broad Institute Genome Sequencing Center for Infectious Disease"/>
            <person name="Wu L."/>
            <person name="Ma J."/>
        </authorList>
    </citation>
    <scope>NUCLEOTIDE SEQUENCE [LARGE SCALE GENOMIC DNA]</scope>
    <source>
        <strain evidence="3">CGMCC 1.15399</strain>
    </source>
</reference>
<dbReference type="InterPro" id="IPR017520">
    <property type="entry name" value="CHP03086"/>
</dbReference>